<dbReference type="AlphaFoldDB" id="A0A371HNS8"/>
<accession>A0A371HNS8</accession>
<organism evidence="1 2">
    <name type="scientific">Mucuna pruriens</name>
    <name type="common">Velvet bean</name>
    <name type="synonym">Dolichos pruriens</name>
    <dbReference type="NCBI Taxonomy" id="157652"/>
    <lineage>
        <taxon>Eukaryota</taxon>
        <taxon>Viridiplantae</taxon>
        <taxon>Streptophyta</taxon>
        <taxon>Embryophyta</taxon>
        <taxon>Tracheophyta</taxon>
        <taxon>Spermatophyta</taxon>
        <taxon>Magnoliopsida</taxon>
        <taxon>eudicotyledons</taxon>
        <taxon>Gunneridae</taxon>
        <taxon>Pentapetalae</taxon>
        <taxon>rosids</taxon>
        <taxon>fabids</taxon>
        <taxon>Fabales</taxon>
        <taxon>Fabaceae</taxon>
        <taxon>Papilionoideae</taxon>
        <taxon>50 kb inversion clade</taxon>
        <taxon>NPAAA clade</taxon>
        <taxon>indigoferoid/millettioid clade</taxon>
        <taxon>Phaseoleae</taxon>
        <taxon>Mucuna</taxon>
    </lineage>
</organism>
<evidence type="ECO:0000313" key="1">
    <source>
        <dbReference type="EMBL" id="RDY04465.1"/>
    </source>
</evidence>
<gene>
    <name evidence="1" type="ORF">CR513_11832</name>
</gene>
<dbReference type="EMBL" id="QJKJ01002077">
    <property type="protein sequence ID" value="RDY04465.1"/>
    <property type="molecule type" value="Genomic_DNA"/>
</dbReference>
<feature type="non-terminal residue" evidence="1">
    <location>
        <position position="1"/>
    </location>
</feature>
<protein>
    <recommendedName>
        <fullName evidence="3">Reverse transcriptase Ty1/copia-type domain-containing protein</fullName>
    </recommendedName>
</protein>
<evidence type="ECO:0008006" key="3">
    <source>
        <dbReference type="Google" id="ProtNLM"/>
    </source>
</evidence>
<name>A0A371HNS8_MUCPR</name>
<comment type="caution">
    <text evidence="1">The sequence shown here is derived from an EMBL/GenBank/DDBJ whole genome shotgun (WGS) entry which is preliminary data.</text>
</comment>
<reference evidence="1" key="1">
    <citation type="submission" date="2018-05" db="EMBL/GenBank/DDBJ databases">
        <title>Draft genome of Mucuna pruriens seed.</title>
        <authorList>
            <person name="Nnadi N.E."/>
            <person name="Vos R."/>
            <person name="Hasami M.H."/>
            <person name="Devisetty U.K."/>
            <person name="Aguiy J.C."/>
        </authorList>
    </citation>
    <scope>NUCLEOTIDE SEQUENCE [LARGE SCALE GENOMIC DNA]</scope>
    <source>
        <strain evidence="1">JCA_2017</strain>
    </source>
</reference>
<proteinExistence type="predicted"/>
<evidence type="ECO:0000313" key="2">
    <source>
        <dbReference type="Proteomes" id="UP000257109"/>
    </source>
</evidence>
<sequence length="63" mass="7305">MTNPSLTQSGYSGTNWMRMVRLCIIKQARLEANHILLSFVARHNMRLHQIDFKCAFLNGIINE</sequence>
<keyword evidence="2" id="KW-1185">Reference proteome</keyword>
<dbReference type="Proteomes" id="UP000257109">
    <property type="component" value="Unassembled WGS sequence"/>
</dbReference>
<dbReference type="OrthoDB" id="1436352at2759"/>